<feature type="compositionally biased region" description="Basic residues" evidence="1">
    <location>
        <begin position="88"/>
        <end position="114"/>
    </location>
</feature>
<feature type="signal peptide" evidence="2">
    <location>
        <begin position="1"/>
        <end position="31"/>
    </location>
</feature>
<gene>
    <name evidence="3" type="primary">Vigan.07G163900</name>
    <name evidence="3" type="ORF">VIGAN_07163900</name>
</gene>
<name>A0A0S3SJ14_PHAAN</name>
<organism evidence="3 4">
    <name type="scientific">Vigna angularis var. angularis</name>
    <dbReference type="NCBI Taxonomy" id="157739"/>
    <lineage>
        <taxon>Eukaryota</taxon>
        <taxon>Viridiplantae</taxon>
        <taxon>Streptophyta</taxon>
        <taxon>Embryophyta</taxon>
        <taxon>Tracheophyta</taxon>
        <taxon>Spermatophyta</taxon>
        <taxon>Magnoliopsida</taxon>
        <taxon>eudicotyledons</taxon>
        <taxon>Gunneridae</taxon>
        <taxon>Pentapetalae</taxon>
        <taxon>rosids</taxon>
        <taxon>fabids</taxon>
        <taxon>Fabales</taxon>
        <taxon>Fabaceae</taxon>
        <taxon>Papilionoideae</taxon>
        <taxon>50 kb inversion clade</taxon>
        <taxon>NPAAA clade</taxon>
        <taxon>indigoferoid/millettioid clade</taxon>
        <taxon>Phaseoleae</taxon>
        <taxon>Vigna</taxon>
    </lineage>
</organism>
<feature type="region of interest" description="Disordered" evidence="1">
    <location>
        <begin position="79"/>
        <end position="124"/>
    </location>
</feature>
<reference evidence="3 4" key="1">
    <citation type="journal article" date="2015" name="Sci. Rep.">
        <title>The power of single molecule real-time sequencing technology in the de novo assembly of a eukaryotic genome.</title>
        <authorList>
            <person name="Sakai H."/>
            <person name="Naito K."/>
            <person name="Ogiso-Tanaka E."/>
            <person name="Takahashi Y."/>
            <person name="Iseki K."/>
            <person name="Muto C."/>
            <person name="Satou K."/>
            <person name="Teruya K."/>
            <person name="Shiroma A."/>
            <person name="Shimoji M."/>
            <person name="Hirano T."/>
            <person name="Itoh T."/>
            <person name="Kaga A."/>
            <person name="Tomooka N."/>
        </authorList>
    </citation>
    <scope>NUCLEOTIDE SEQUENCE [LARGE SCALE GENOMIC DNA]</scope>
    <source>
        <strain evidence="4">cv. Shumari</strain>
    </source>
</reference>
<proteinExistence type="predicted"/>
<accession>A0A0S3SJ14</accession>
<feature type="chain" id="PRO_5006618220" evidence="2">
    <location>
        <begin position="32"/>
        <end position="124"/>
    </location>
</feature>
<evidence type="ECO:0000256" key="1">
    <source>
        <dbReference type="SAM" id="MobiDB-lite"/>
    </source>
</evidence>
<protein>
    <submittedName>
        <fullName evidence="3">Uncharacterized protein</fullName>
    </submittedName>
</protein>
<evidence type="ECO:0000313" key="4">
    <source>
        <dbReference type="Proteomes" id="UP000291084"/>
    </source>
</evidence>
<keyword evidence="2" id="KW-0732">Signal</keyword>
<sequence length="124" mass="13859">MRSSRCFIVNMTFLLALFIMTSDLCTMKTEARGIIYRTPCDNDKECQIGCHNQNCGCAAVCIQHVCQCPHLIATHTDTVKSLHLAPPPHHHQPPHRAPSPHHHGPSHHHPHHHQAPPPHHASSN</sequence>
<dbReference type="EMBL" id="AP015040">
    <property type="protein sequence ID" value="BAT92800.1"/>
    <property type="molecule type" value="Genomic_DNA"/>
</dbReference>
<keyword evidence="4" id="KW-1185">Reference proteome</keyword>
<dbReference type="OrthoDB" id="10533693at2759"/>
<dbReference type="AlphaFoldDB" id="A0A0S3SJ14"/>
<dbReference type="Proteomes" id="UP000291084">
    <property type="component" value="Chromosome 7"/>
</dbReference>
<feature type="compositionally biased region" description="Pro residues" evidence="1">
    <location>
        <begin position="115"/>
        <end position="124"/>
    </location>
</feature>
<evidence type="ECO:0000313" key="3">
    <source>
        <dbReference type="EMBL" id="BAT92800.1"/>
    </source>
</evidence>
<evidence type="ECO:0000256" key="2">
    <source>
        <dbReference type="SAM" id="SignalP"/>
    </source>
</evidence>